<protein>
    <recommendedName>
        <fullName evidence="3">Helix-turn-helix domain-containing protein</fullName>
    </recommendedName>
</protein>
<reference evidence="1 2" key="1">
    <citation type="submission" date="2015-08" db="EMBL/GenBank/DDBJ databases">
        <title>Complete genome sequence of Rufibacter tibetensis strain 1351t, a radiation-resistant bacterium from tibet plateau.</title>
        <authorList>
            <person name="Dai J."/>
        </authorList>
    </citation>
    <scope>NUCLEOTIDE SEQUENCE [LARGE SCALE GENOMIC DNA]</scope>
    <source>
        <strain evidence="1 2">1351</strain>
    </source>
</reference>
<dbReference type="RefSeq" id="WP_062543608.1">
    <property type="nucleotide sequence ID" value="NZ_CP012643.1"/>
</dbReference>
<dbReference type="PATRIC" id="fig|512763.3.peg.2084"/>
<evidence type="ECO:0000313" key="1">
    <source>
        <dbReference type="EMBL" id="ALI99158.1"/>
    </source>
</evidence>
<evidence type="ECO:0008006" key="3">
    <source>
        <dbReference type="Google" id="ProtNLM"/>
    </source>
</evidence>
<organism evidence="1 2">
    <name type="scientific">Rufibacter tibetensis</name>
    <dbReference type="NCBI Taxonomy" id="512763"/>
    <lineage>
        <taxon>Bacteria</taxon>
        <taxon>Pseudomonadati</taxon>
        <taxon>Bacteroidota</taxon>
        <taxon>Cytophagia</taxon>
        <taxon>Cytophagales</taxon>
        <taxon>Hymenobacteraceae</taxon>
        <taxon>Rufibacter</taxon>
    </lineage>
</organism>
<accession>A0A0P0CPF2</accession>
<gene>
    <name evidence="1" type="ORF">DC20_09445</name>
</gene>
<dbReference type="EMBL" id="CP012643">
    <property type="protein sequence ID" value="ALI99158.1"/>
    <property type="molecule type" value="Genomic_DNA"/>
</dbReference>
<name>A0A0P0CPF2_9BACT</name>
<evidence type="ECO:0000313" key="2">
    <source>
        <dbReference type="Proteomes" id="UP000061382"/>
    </source>
</evidence>
<dbReference type="KEGG" id="rti:DC20_09445"/>
<dbReference type="OrthoDB" id="894337at2"/>
<dbReference type="AlphaFoldDB" id="A0A0P0CPF2"/>
<sequence>MNQNLNLSNQIYQMLAQESMAYLKPSLELLVSELKKAFSIEKEILKPDEVCEMLTITNPTLDKRVKKGIFSRYSFDDGRGVYFKRSEIISALKKVN</sequence>
<keyword evidence="2" id="KW-1185">Reference proteome</keyword>
<dbReference type="Proteomes" id="UP000061382">
    <property type="component" value="Chromosome"/>
</dbReference>
<proteinExistence type="predicted"/>